<dbReference type="EMBL" id="SRLO01000292">
    <property type="protein sequence ID" value="TNN62495.1"/>
    <property type="molecule type" value="Genomic_DNA"/>
</dbReference>
<gene>
    <name evidence="2" type="ORF">EYF80_027298</name>
</gene>
<evidence type="ECO:0000313" key="3">
    <source>
        <dbReference type="Proteomes" id="UP000314294"/>
    </source>
</evidence>
<organism evidence="2 3">
    <name type="scientific">Liparis tanakae</name>
    <name type="common">Tanaka's snailfish</name>
    <dbReference type="NCBI Taxonomy" id="230148"/>
    <lineage>
        <taxon>Eukaryota</taxon>
        <taxon>Metazoa</taxon>
        <taxon>Chordata</taxon>
        <taxon>Craniata</taxon>
        <taxon>Vertebrata</taxon>
        <taxon>Euteleostomi</taxon>
        <taxon>Actinopterygii</taxon>
        <taxon>Neopterygii</taxon>
        <taxon>Teleostei</taxon>
        <taxon>Neoteleostei</taxon>
        <taxon>Acanthomorphata</taxon>
        <taxon>Eupercaria</taxon>
        <taxon>Perciformes</taxon>
        <taxon>Cottioidei</taxon>
        <taxon>Cottales</taxon>
        <taxon>Liparidae</taxon>
        <taxon>Liparis</taxon>
    </lineage>
</organism>
<dbReference type="Proteomes" id="UP000314294">
    <property type="component" value="Unassembled WGS sequence"/>
</dbReference>
<reference evidence="2 3" key="1">
    <citation type="submission" date="2019-03" db="EMBL/GenBank/DDBJ databases">
        <title>First draft genome of Liparis tanakae, snailfish: a comprehensive survey of snailfish specific genes.</title>
        <authorList>
            <person name="Kim W."/>
            <person name="Song I."/>
            <person name="Jeong J.-H."/>
            <person name="Kim D."/>
            <person name="Kim S."/>
            <person name="Ryu S."/>
            <person name="Song J.Y."/>
            <person name="Lee S.K."/>
        </authorList>
    </citation>
    <scope>NUCLEOTIDE SEQUENCE [LARGE SCALE GENOMIC DNA]</scope>
    <source>
        <tissue evidence="2">Muscle</tissue>
    </source>
</reference>
<sequence>MVDMSRAALRCKEGPGAGRGRGGGGEDMRRESSGTALLRTLPRLRHWPSDCSILASTPRHNAREYLPAAPLQPWGTAKRVRSADVTQEACSSPLHLLSLYLTYQEGRDGGESPAAP</sequence>
<evidence type="ECO:0000313" key="2">
    <source>
        <dbReference type="EMBL" id="TNN62495.1"/>
    </source>
</evidence>
<dbReference type="AlphaFoldDB" id="A0A4Z2HB50"/>
<comment type="caution">
    <text evidence="2">The sequence shown here is derived from an EMBL/GenBank/DDBJ whole genome shotgun (WGS) entry which is preliminary data.</text>
</comment>
<evidence type="ECO:0000256" key="1">
    <source>
        <dbReference type="SAM" id="MobiDB-lite"/>
    </source>
</evidence>
<proteinExistence type="predicted"/>
<keyword evidence="3" id="KW-1185">Reference proteome</keyword>
<protein>
    <submittedName>
        <fullName evidence="2">Uncharacterized protein</fullName>
    </submittedName>
</protein>
<feature type="region of interest" description="Disordered" evidence="1">
    <location>
        <begin position="1"/>
        <end position="35"/>
    </location>
</feature>
<accession>A0A4Z2HB50</accession>
<name>A0A4Z2HB50_9TELE</name>